<protein>
    <submittedName>
        <fullName evidence="1">Acylneuraminate cytidylyltransferase</fullName>
    </submittedName>
</protein>
<dbReference type="InterPro" id="IPR050793">
    <property type="entry name" value="CMP-NeuNAc_synthase"/>
</dbReference>
<dbReference type="RefSeq" id="WP_007042920.1">
    <property type="nucleotide sequence ID" value="NZ_AFWT01000050.1"/>
</dbReference>
<dbReference type="PANTHER" id="PTHR21485">
    <property type="entry name" value="HAD SUPERFAMILY MEMBERS CMAS AND KDSC"/>
    <property type="match status" value="1"/>
</dbReference>
<keyword evidence="1" id="KW-0808">Transferase</keyword>
<dbReference type="Gene3D" id="3.90.550.10">
    <property type="entry name" value="Spore Coat Polysaccharide Biosynthesis Protein SpsA, Chain A"/>
    <property type="match status" value="1"/>
</dbReference>
<dbReference type="Pfam" id="PF02348">
    <property type="entry name" value="CTP_transf_3"/>
    <property type="match status" value="1"/>
</dbReference>
<accession>G2E7E4</accession>
<dbReference type="GO" id="GO:0008781">
    <property type="term" value="F:N-acylneuraminate cytidylyltransferase activity"/>
    <property type="evidence" value="ECO:0007669"/>
    <property type="project" value="TreeGrafter"/>
</dbReference>
<dbReference type="InterPro" id="IPR003329">
    <property type="entry name" value="Cytidylyl_trans"/>
</dbReference>
<name>G2E7E4_9GAMM</name>
<dbReference type="CDD" id="cd02513">
    <property type="entry name" value="CMP-NeuAc_Synthase"/>
    <property type="match status" value="1"/>
</dbReference>
<dbReference type="InterPro" id="IPR029044">
    <property type="entry name" value="Nucleotide-diphossugar_trans"/>
</dbReference>
<dbReference type="EMBL" id="AFWT01000050">
    <property type="protein sequence ID" value="EGV27983.1"/>
    <property type="molecule type" value="Genomic_DNA"/>
</dbReference>
<dbReference type="STRING" id="765913.ThidrDRAFT_4207"/>
<proteinExistence type="predicted"/>
<dbReference type="eggNOG" id="COG1083">
    <property type="taxonomic scope" value="Bacteria"/>
</dbReference>
<gene>
    <name evidence="1" type="ORF">ThidrDRAFT_4207</name>
</gene>
<keyword evidence="1" id="KW-0548">Nucleotidyltransferase</keyword>
<dbReference type="SUPFAM" id="SSF53448">
    <property type="entry name" value="Nucleotide-diphospho-sugar transferases"/>
    <property type="match status" value="1"/>
</dbReference>
<dbReference type="Proteomes" id="UP000004200">
    <property type="component" value="Unassembled WGS sequence"/>
</dbReference>
<evidence type="ECO:0000313" key="1">
    <source>
        <dbReference type="EMBL" id="EGV27983.1"/>
    </source>
</evidence>
<dbReference type="AlphaFoldDB" id="G2E7E4"/>
<organism evidence="1 2">
    <name type="scientific">Thiorhodococcus drewsii AZ1</name>
    <dbReference type="NCBI Taxonomy" id="765913"/>
    <lineage>
        <taxon>Bacteria</taxon>
        <taxon>Pseudomonadati</taxon>
        <taxon>Pseudomonadota</taxon>
        <taxon>Gammaproteobacteria</taxon>
        <taxon>Chromatiales</taxon>
        <taxon>Chromatiaceae</taxon>
        <taxon>Thiorhodococcus</taxon>
    </lineage>
</organism>
<evidence type="ECO:0000313" key="2">
    <source>
        <dbReference type="Proteomes" id="UP000004200"/>
    </source>
</evidence>
<reference evidence="1 2" key="1">
    <citation type="submission" date="2011-06" db="EMBL/GenBank/DDBJ databases">
        <title>The draft genome of Thiorhodococcus drewsii AZ1.</title>
        <authorList>
            <consortium name="US DOE Joint Genome Institute (JGI-PGF)"/>
            <person name="Lucas S."/>
            <person name="Han J."/>
            <person name="Lapidus A."/>
            <person name="Cheng J.-F."/>
            <person name="Goodwin L."/>
            <person name="Pitluck S."/>
            <person name="Peters L."/>
            <person name="Land M.L."/>
            <person name="Hauser L."/>
            <person name="Vogl K."/>
            <person name="Liu Z."/>
            <person name="Imhoff J."/>
            <person name="Thiel V."/>
            <person name="Frigaard N.-U."/>
            <person name="Bryant D.A."/>
            <person name="Woyke T.J."/>
        </authorList>
    </citation>
    <scope>NUCLEOTIDE SEQUENCE [LARGE SCALE GENOMIC DNA]</scope>
    <source>
        <strain evidence="1 2">AZ1</strain>
    </source>
</reference>
<sequence length="238" mass="26559">MKTFAFVFARGNSKGVPGKNIRQLVDKPLLGHALAVASQIPEIERSFVSTDSSEIAAVAEAFGATVISRPAELAEDTSPEWLAWRHAIEWVRETVGGDFDRFISLPTTAPLRLAEDVSQCMAALDDETDVVVTMTAAHRSPWFNMVKANDDGHLSILVDGGGRITRRQDAPQAFDLTTLAYVMRPNFIMTHDNLWQGRVKGVLFPQERAIDIDTEFDFRVAEFLMQERVMAEKKHAEQ</sequence>
<keyword evidence="2" id="KW-1185">Reference proteome</keyword>
<comment type="caution">
    <text evidence="1">The sequence shown here is derived from an EMBL/GenBank/DDBJ whole genome shotgun (WGS) entry which is preliminary data.</text>
</comment>
<dbReference type="PANTHER" id="PTHR21485:SF6">
    <property type="entry name" value="N-ACYLNEURAMINATE CYTIDYLYLTRANSFERASE-RELATED"/>
    <property type="match status" value="1"/>
</dbReference>
<dbReference type="OrthoDB" id="9805604at2"/>